<keyword evidence="1" id="KW-1133">Transmembrane helix</keyword>
<name>A0A5Q0P083_9GAMM</name>
<gene>
    <name evidence="3" type="ORF">GFH30_01225</name>
    <name evidence="2" type="ORF">GHJ48_12870</name>
</gene>
<sequence>MKHILVAYLLVALLGLALLSVFSYGHSMGYVYLYWRDYQLQTNIWLLSCGLFWVSFCIHMLWYALKRYLSREQRKNETVLSFSSLHPYEQLAVVWLLNAAHDQRDFIQQAFSESGLLKDVIQARLKTGEQQFDTALSALNASNPMAFELAEVQRIEIYLAQGHGDQALTHLEFLNQHELSPWLYQVKTAYEQRVNILWGSFALHYPWLYLRSTKYGHLERQTKMNWLEQLLSAFDQATHDDLEYLKKRYWDLSEHILESDYDVKILWLKLLFKIPEMSAEHEALAEHLLEQQFNQDVFYLWFQQQLLKQNPDYMDVEQHIAQWENKYPAMPVLSFAKWHILQATQRPLEAEQLLDLYPQDVRMSYLRVKSALQGQDALLQQLNVVFESNMNFIDIKI</sequence>
<feature type="transmembrane region" description="Helical" evidence="1">
    <location>
        <begin position="43"/>
        <end position="65"/>
    </location>
</feature>
<accession>A0A5Q0P083</accession>
<evidence type="ECO:0000313" key="3">
    <source>
        <dbReference type="EMBL" id="QGA10102.1"/>
    </source>
</evidence>
<dbReference type="EMBL" id="CP045650">
    <property type="protein sequence ID" value="QGA10102.1"/>
    <property type="molecule type" value="Genomic_DNA"/>
</dbReference>
<organism evidence="2 5">
    <name type="scientific">Acinetobacter wanghuae</name>
    <dbReference type="NCBI Taxonomy" id="2662362"/>
    <lineage>
        <taxon>Bacteria</taxon>
        <taxon>Pseudomonadati</taxon>
        <taxon>Pseudomonadota</taxon>
        <taxon>Gammaproteobacteria</taxon>
        <taxon>Moraxellales</taxon>
        <taxon>Moraxellaceae</taxon>
        <taxon>Acinetobacter</taxon>
    </lineage>
</organism>
<keyword evidence="4" id="KW-1185">Reference proteome</keyword>
<evidence type="ECO:0000313" key="5">
    <source>
        <dbReference type="Proteomes" id="UP000480556"/>
    </source>
</evidence>
<keyword evidence="1" id="KW-0472">Membrane</keyword>
<evidence type="ECO:0000313" key="4">
    <source>
        <dbReference type="Proteomes" id="UP000327478"/>
    </source>
</evidence>
<proteinExistence type="predicted"/>
<dbReference type="EMBL" id="WITK01000028">
    <property type="protein sequence ID" value="MQW93274.1"/>
    <property type="molecule type" value="Genomic_DNA"/>
</dbReference>
<keyword evidence="1" id="KW-0812">Transmembrane</keyword>
<dbReference type="RefSeq" id="WP_153370394.1">
    <property type="nucleotide sequence ID" value="NZ_CP045650.1"/>
</dbReference>
<reference evidence="4 5" key="1">
    <citation type="submission" date="2019-10" db="EMBL/GenBank/DDBJ databases">
        <authorList>
            <person name="Dong K."/>
        </authorList>
    </citation>
    <scope>NUCLEOTIDE SEQUENCE [LARGE SCALE GENOMIC DNA]</scope>
    <source>
        <strain evidence="4">dk386</strain>
        <strain evidence="3">Dk386</strain>
        <strain evidence="5">dk771</strain>
        <strain evidence="2">Dk771</strain>
    </source>
</reference>
<evidence type="ECO:0000313" key="2">
    <source>
        <dbReference type="EMBL" id="MQW93274.1"/>
    </source>
</evidence>
<dbReference type="Proteomes" id="UP000480556">
    <property type="component" value="Unassembled WGS sequence"/>
</dbReference>
<protein>
    <submittedName>
        <fullName evidence="2">Heme biosynthesis protein HemY</fullName>
    </submittedName>
</protein>
<evidence type="ECO:0000256" key="1">
    <source>
        <dbReference type="SAM" id="Phobius"/>
    </source>
</evidence>
<dbReference type="Proteomes" id="UP000327478">
    <property type="component" value="Chromosome"/>
</dbReference>
<dbReference type="AlphaFoldDB" id="A0A5Q0P083"/>